<dbReference type="RefSeq" id="WP_008376916.1">
    <property type="nucleotide sequence ID" value="NZ_BAOP01000004.1"/>
</dbReference>
<evidence type="ECO:0000313" key="2">
    <source>
        <dbReference type="EMBL" id="GAC78785.1"/>
    </source>
</evidence>
<feature type="compositionally biased region" description="Basic and acidic residues" evidence="1">
    <location>
        <begin position="93"/>
        <end position="102"/>
    </location>
</feature>
<dbReference type="STRING" id="410332.SAMN04488550_2913"/>
<feature type="region of interest" description="Disordered" evidence="1">
    <location>
        <begin position="78"/>
        <end position="102"/>
    </location>
</feature>
<protein>
    <submittedName>
        <fullName evidence="2">Uncharacterized protein</fullName>
    </submittedName>
</protein>
<gene>
    <name evidence="2" type="ORF">GM1_004_02300</name>
</gene>
<evidence type="ECO:0000313" key="3">
    <source>
        <dbReference type="Proteomes" id="UP000035009"/>
    </source>
</evidence>
<organism evidence="2 3">
    <name type="scientific">Gordonia malaquae NBRC 108250</name>
    <dbReference type="NCBI Taxonomy" id="1223542"/>
    <lineage>
        <taxon>Bacteria</taxon>
        <taxon>Bacillati</taxon>
        <taxon>Actinomycetota</taxon>
        <taxon>Actinomycetes</taxon>
        <taxon>Mycobacteriales</taxon>
        <taxon>Gordoniaceae</taxon>
        <taxon>Gordonia</taxon>
    </lineage>
</organism>
<accession>M3UHF5</accession>
<reference evidence="2 3" key="1">
    <citation type="submission" date="2013-02" db="EMBL/GenBank/DDBJ databases">
        <title>Whole genome shotgun sequence of Gordonia malaquae NBRC 108250.</title>
        <authorList>
            <person name="Yoshida I."/>
            <person name="Hosoyama A."/>
            <person name="Tsuchikane K."/>
            <person name="Ando Y."/>
            <person name="Baba S."/>
            <person name="Ohji S."/>
            <person name="Hamada M."/>
            <person name="Tamura T."/>
            <person name="Yamazoe A."/>
            <person name="Yamazaki S."/>
            <person name="Fujita N."/>
        </authorList>
    </citation>
    <scope>NUCLEOTIDE SEQUENCE [LARGE SCALE GENOMIC DNA]</scope>
    <source>
        <strain evidence="2 3">NBRC 108250</strain>
    </source>
</reference>
<comment type="caution">
    <text evidence="2">The sequence shown here is derived from an EMBL/GenBank/DDBJ whole genome shotgun (WGS) entry which is preliminary data.</text>
</comment>
<dbReference type="Proteomes" id="UP000035009">
    <property type="component" value="Unassembled WGS sequence"/>
</dbReference>
<dbReference type="AlphaFoldDB" id="M3UHF5"/>
<proteinExistence type="predicted"/>
<keyword evidence="3" id="KW-1185">Reference proteome</keyword>
<dbReference type="OrthoDB" id="9979479at2"/>
<name>M3UHF5_GORML</name>
<dbReference type="EMBL" id="BAOP01000004">
    <property type="protein sequence ID" value="GAC78785.1"/>
    <property type="molecule type" value="Genomic_DNA"/>
</dbReference>
<sequence>MTKEDPLHVSFHVRDEGLARHLDKLIARAGGDPDEWFNGLIDEARQAAIAAAPARLSALAETVSATIDYETVAAWDGVAPSNPPPRPAAARAVRGDSTWRTR</sequence>
<evidence type="ECO:0000256" key="1">
    <source>
        <dbReference type="SAM" id="MobiDB-lite"/>
    </source>
</evidence>